<dbReference type="InterPro" id="IPR010982">
    <property type="entry name" value="Lambda_DNA-bd_dom_sf"/>
</dbReference>
<evidence type="ECO:0000256" key="1">
    <source>
        <dbReference type="ARBA" id="ARBA00023125"/>
    </source>
</evidence>
<dbReference type="Proteomes" id="UP000283297">
    <property type="component" value="Unassembled WGS sequence"/>
</dbReference>
<dbReference type="PANTHER" id="PTHR46558">
    <property type="entry name" value="TRACRIPTIONAL REGULATORY PROTEIN-RELATED-RELATED"/>
    <property type="match status" value="1"/>
</dbReference>
<keyword evidence="2" id="KW-1133">Transmembrane helix</keyword>
<reference evidence="4 5" key="1">
    <citation type="submission" date="2018-08" db="EMBL/GenBank/DDBJ databases">
        <title>A genome reference for cultivated species of the human gut microbiota.</title>
        <authorList>
            <person name="Zou Y."/>
            <person name="Xue W."/>
            <person name="Luo G."/>
        </authorList>
    </citation>
    <scope>NUCLEOTIDE SEQUENCE [LARGE SCALE GENOMIC DNA]</scope>
    <source>
        <strain evidence="4 5">AF38-24</strain>
    </source>
</reference>
<dbReference type="AlphaFoldDB" id="A0A415JNH6"/>
<feature type="transmembrane region" description="Helical" evidence="2">
    <location>
        <begin position="106"/>
        <end position="126"/>
    </location>
</feature>
<keyword evidence="2" id="KW-0812">Transmembrane</keyword>
<dbReference type="PANTHER" id="PTHR46558:SF11">
    <property type="entry name" value="HTH-TYPE TRANSCRIPTIONAL REGULATOR XRE"/>
    <property type="match status" value="1"/>
</dbReference>
<dbReference type="Pfam" id="PF01381">
    <property type="entry name" value="HTH_3"/>
    <property type="match status" value="1"/>
</dbReference>
<name>A0A415JNH6_9FIRM</name>
<sequence>MKGGNSMDQKKIGRFLKELRKEKDITQEQLAEKIKVSGRTVSRWETGSNMPDISLLAELAHFYDVSIPEIIDGERKSENMNEEVKETVLKLSDYTETINQKIKGRLFVLTVIAIIGMIAFVIIEFTGLDTPGSVYERVAGAGLGLDCGMLIVLAMYLSGLLGKIKARREMKRKYNCK</sequence>
<keyword evidence="2" id="KW-0472">Membrane</keyword>
<feature type="transmembrane region" description="Helical" evidence="2">
    <location>
        <begin position="138"/>
        <end position="162"/>
    </location>
</feature>
<evidence type="ECO:0000313" key="5">
    <source>
        <dbReference type="Proteomes" id="UP000283297"/>
    </source>
</evidence>
<organism evidence="4 5">
    <name type="scientific">Agathobacter rectalis</name>
    <dbReference type="NCBI Taxonomy" id="39491"/>
    <lineage>
        <taxon>Bacteria</taxon>
        <taxon>Bacillati</taxon>
        <taxon>Bacillota</taxon>
        <taxon>Clostridia</taxon>
        <taxon>Lachnospirales</taxon>
        <taxon>Lachnospiraceae</taxon>
        <taxon>Agathobacter</taxon>
    </lineage>
</organism>
<dbReference type="GO" id="GO:0003677">
    <property type="term" value="F:DNA binding"/>
    <property type="evidence" value="ECO:0007669"/>
    <property type="project" value="UniProtKB-KW"/>
</dbReference>
<dbReference type="Gene3D" id="1.10.260.40">
    <property type="entry name" value="lambda repressor-like DNA-binding domains"/>
    <property type="match status" value="1"/>
</dbReference>
<evidence type="ECO:0000259" key="3">
    <source>
        <dbReference type="PROSITE" id="PS50943"/>
    </source>
</evidence>
<keyword evidence="1" id="KW-0238">DNA-binding</keyword>
<dbReference type="EMBL" id="QRON01000020">
    <property type="protein sequence ID" value="RHL25568.1"/>
    <property type="molecule type" value="Genomic_DNA"/>
</dbReference>
<protein>
    <submittedName>
        <fullName evidence="4">XRE family transcriptional regulator</fullName>
    </submittedName>
</protein>
<evidence type="ECO:0000313" key="4">
    <source>
        <dbReference type="EMBL" id="RHL25568.1"/>
    </source>
</evidence>
<accession>A0A415JNH6</accession>
<dbReference type="PROSITE" id="PS50943">
    <property type="entry name" value="HTH_CROC1"/>
    <property type="match status" value="1"/>
</dbReference>
<proteinExistence type="predicted"/>
<dbReference type="InterPro" id="IPR001387">
    <property type="entry name" value="Cro/C1-type_HTH"/>
</dbReference>
<dbReference type="SUPFAM" id="SSF47413">
    <property type="entry name" value="lambda repressor-like DNA-binding domains"/>
    <property type="match status" value="1"/>
</dbReference>
<gene>
    <name evidence="4" type="ORF">DW028_14770</name>
</gene>
<comment type="caution">
    <text evidence="4">The sequence shown here is derived from an EMBL/GenBank/DDBJ whole genome shotgun (WGS) entry which is preliminary data.</text>
</comment>
<dbReference type="SMART" id="SM00530">
    <property type="entry name" value="HTH_XRE"/>
    <property type="match status" value="1"/>
</dbReference>
<feature type="domain" description="HTH cro/C1-type" evidence="3">
    <location>
        <begin position="16"/>
        <end position="70"/>
    </location>
</feature>
<evidence type="ECO:0000256" key="2">
    <source>
        <dbReference type="SAM" id="Phobius"/>
    </source>
</evidence>
<dbReference type="CDD" id="cd00093">
    <property type="entry name" value="HTH_XRE"/>
    <property type="match status" value="1"/>
</dbReference>